<proteinExistence type="predicted"/>
<feature type="transmembrane region" description="Helical" evidence="1">
    <location>
        <begin position="31"/>
        <end position="49"/>
    </location>
</feature>
<protein>
    <submittedName>
        <fullName evidence="2">Uncharacterized protein</fullName>
    </submittedName>
</protein>
<evidence type="ECO:0000313" key="3">
    <source>
        <dbReference type="Proteomes" id="UP000006163"/>
    </source>
</evidence>
<keyword evidence="1" id="KW-0472">Membrane</keyword>
<keyword evidence="2" id="KW-0614">Plasmid</keyword>
<keyword evidence="3" id="KW-1185">Reference proteome</keyword>
<gene>
    <name evidence="2" type="ORF">BVAVS116_E0019</name>
</gene>
<keyword evidence="1" id="KW-0812">Transmembrane</keyword>
<dbReference type="EMBL" id="CP001437">
    <property type="protein sequence ID" value="ACN52868.1"/>
    <property type="molecule type" value="Genomic_DNA"/>
</dbReference>
<organism evidence="2 3">
    <name type="scientific">Borreliella valaisiana VS116</name>
    <dbReference type="NCBI Taxonomy" id="445987"/>
    <lineage>
        <taxon>Bacteria</taxon>
        <taxon>Pseudomonadati</taxon>
        <taxon>Spirochaetota</taxon>
        <taxon>Spirochaetia</taxon>
        <taxon>Spirochaetales</taxon>
        <taxon>Borreliaceae</taxon>
        <taxon>Borreliella</taxon>
    </lineage>
</organism>
<accession>C0R8Q1</accession>
<sequence length="64" mass="7371">MLPNNDQERVLSRMGEKIYEYLSSLRSTIKLLYLSFIALKLLGFIHVTPPASPPPNFSFFYFAS</sequence>
<reference evidence="2 3" key="1">
    <citation type="journal article" date="2012" name="J. Bacteriol.">
        <title>Whole-Genome Sequences of Borrelia bissettii, Borrelia valaisiana, and Borrelia spielmanii.</title>
        <authorList>
            <person name="Schutzer S.E."/>
            <person name="Fraser-Liggett C.M."/>
            <person name="Qiu W.G."/>
            <person name="Kraiczy P."/>
            <person name="Mongodin E.F."/>
            <person name="Dunn J.J."/>
            <person name="Luft B.J."/>
            <person name="Casjens S.R."/>
        </authorList>
    </citation>
    <scope>NUCLEOTIDE SEQUENCE [LARGE SCALE GENOMIC DNA]</scope>
    <source>
        <strain evidence="2 3">VS116</strain>
        <plasmid evidence="2">VS116_lp25</plasmid>
    </source>
</reference>
<keyword evidence="1" id="KW-1133">Transmembrane helix</keyword>
<geneLocation type="plasmid" evidence="2 3">
    <name>VS116_lp25</name>
</geneLocation>
<dbReference type="Proteomes" id="UP000006163">
    <property type="component" value="Plasmid VS116_lp25"/>
</dbReference>
<dbReference type="AlphaFoldDB" id="C0R8Q1"/>
<name>C0R8Q1_BORVA</name>
<dbReference type="HOGENOM" id="CLU_2858831_0_0_12"/>
<evidence type="ECO:0000256" key="1">
    <source>
        <dbReference type="SAM" id="Phobius"/>
    </source>
</evidence>
<evidence type="ECO:0000313" key="2">
    <source>
        <dbReference type="EMBL" id="ACN52868.1"/>
    </source>
</evidence>